<evidence type="ECO:0000313" key="2">
    <source>
        <dbReference type="Proteomes" id="UP000283975"/>
    </source>
</evidence>
<evidence type="ECO:0008006" key="3">
    <source>
        <dbReference type="Google" id="ProtNLM"/>
    </source>
</evidence>
<dbReference type="AlphaFoldDB" id="A0A414ASA5"/>
<comment type="caution">
    <text evidence="1">The sequence shown here is derived from an EMBL/GenBank/DDBJ whole genome shotgun (WGS) entry which is preliminary data.</text>
</comment>
<organism evidence="1 2">
    <name type="scientific">Enterocloster bolteae</name>
    <dbReference type="NCBI Taxonomy" id="208479"/>
    <lineage>
        <taxon>Bacteria</taxon>
        <taxon>Bacillati</taxon>
        <taxon>Bacillota</taxon>
        <taxon>Clostridia</taxon>
        <taxon>Lachnospirales</taxon>
        <taxon>Lachnospiraceae</taxon>
        <taxon>Enterocloster</taxon>
    </lineage>
</organism>
<proteinExistence type="predicted"/>
<gene>
    <name evidence="1" type="ORF">DW839_19460</name>
</gene>
<dbReference type="EMBL" id="QSHZ01000022">
    <property type="protein sequence ID" value="RHC54405.1"/>
    <property type="molecule type" value="Genomic_DNA"/>
</dbReference>
<dbReference type="RefSeq" id="WP_119205433.1">
    <property type="nucleotide sequence ID" value="NZ_JAWEXQ010000018.1"/>
</dbReference>
<dbReference type="Proteomes" id="UP000283975">
    <property type="component" value="Unassembled WGS sequence"/>
</dbReference>
<evidence type="ECO:0000313" key="1">
    <source>
        <dbReference type="EMBL" id="RHC54405.1"/>
    </source>
</evidence>
<reference evidence="1 2" key="1">
    <citation type="submission" date="2018-08" db="EMBL/GenBank/DDBJ databases">
        <title>A genome reference for cultivated species of the human gut microbiota.</title>
        <authorList>
            <person name="Zou Y."/>
            <person name="Xue W."/>
            <person name="Luo G."/>
        </authorList>
    </citation>
    <scope>NUCLEOTIDE SEQUENCE [LARGE SCALE GENOMIC DNA]</scope>
    <source>
        <strain evidence="1 2">AM35-14</strain>
    </source>
</reference>
<accession>A0A414ASA5</accession>
<protein>
    <recommendedName>
        <fullName evidence="3">Nucleic acid-binding protein</fullName>
    </recommendedName>
</protein>
<sequence>MKCNICGTNMRAVTYNSDGYGERLVVLDDFNPSSGRYEMAGRVMYCPNCGNLQVKSRKAARL</sequence>
<name>A0A414ASA5_9FIRM</name>